<dbReference type="GO" id="GO:0090599">
    <property type="term" value="F:alpha-glucosidase activity"/>
    <property type="evidence" value="ECO:0007669"/>
    <property type="project" value="UniProtKB-ARBA"/>
</dbReference>
<dbReference type="SUPFAM" id="SSF74650">
    <property type="entry name" value="Galactose mutarotase-like"/>
    <property type="match status" value="1"/>
</dbReference>
<feature type="non-terminal residue" evidence="5">
    <location>
        <position position="499"/>
    </location>
</feature>
<feature type="domain" description="Glycoside hydrolase family 31 TIM barrel" evidence="4">
    <location>
        <begin position="281"/>
        <end position="484"/>
    </location>
</feature>
<dbReference type="Proteomes" id="UP001497623">
    <property type="component" value="Unassembled WGS sequence"/>
</dbReference>
<dbReference type="EMBL" id="CAXKWB010013345">
    <property type="protein sequence ID" value="CAL4107388.1"/>
    <property type="molecule type" value="Genomic_DNA"/>
</dbReference>
<dbReference type="CDD" id="cd14752">
    <property type="entry name" value="GH31_N"/>
    <property type="match status" value="1"/>
</dbReference>
<feature type="signal peptide" evidence="3">
    <location>
        <begin position="1"/>
        <end position="26"/>
    </location>
</feature>
<evidence type="ECO:0000256" key="2">
    <source>
        <dbReference type="RuleBase" id="RU361185"/>
    </source>
</evidence>
<reference evidence="5 6" key="1">
    <citation type="submission" date="2024-05" db="EMBL/GenBank/DDBJ databases">
        <authorList>
            <person name="Wallberg A."/>
        </authorList>
    </citation>
    <scope>NUCLEOTIDE SEQUENCE [LARGE SCALE GENOMIC DNA]</scope>
</reference>
<dbReference type="PANTHER" id="PTHR46959:SF2">
    <property type="entry name" value="SULFOQUINOVOSIDASE"/>
    <property type="match status" value="1"/>
</dbReference>
<dbReference type="InterPro" id="IPR000322">
    <property type="entry name" value="Glyco_hydro_31_TIM"/>
</dbReference>
<dbReference type="Gene3D" id="3.20.20.80">
    <property type="entry name" value="Glycosidases"/>
    <property type="match status" value="1"/>
</dbReference>
<dbReference type="InterPro" id="IPR052990">
    <property type="entry name" value="Sulfoquinovosidase_GH31"/>
</dbReference>
<dbReference type="GO" id="GO:0005975">
    <property type="term" value="P:carbohydrate metabolic process"/>
    <property type="evidence" value="ECO:0007669"/>
    <property type="project" value="InterPro"/>
</dbReference>
<evidence type="ECO:0000256" key="3">
    <source>
        <dbReference type="SAM" id="SignalP"/>
    </source>
</evidence>
<keyword evidence="3" id="KW-0732">Signal</keyword>
<dbReference type="InterPro" id="IPR017853">
    <property type="entry name" value="GH"/>
</dbReference>
<keyword evidence="2" id="KW-0326">Glycosidase</keyword>
<sequence length="499" mass="56291">MSGAIGMLWPIFSLFAILVTSGLVHGQLHVEDGDEELVITFHGVEVFRHSAVDPILTLAIANSEITEVNGMFQISEDEVSMLIPLSMWWVISSEGDHVLVDLVSTDNSDTRATLELLVPTLPNGDELHMVLTYDSLLEFNRMLVKLSATEEERVFGAGEQYTYFNLRGHHFPIWTSEQGIGRDGGIIANASDLDGQAGGEYYTTYYPQASFISDKKYSWVFEDYHYMILNFTDEAHHEVYLHCSPTLTSSRYTATLSGHMHWGPDMISVVSALANHLGRQPMLPDWVMTGATLGTEFGTEEMLADYELAKSFGVNVSAMWIQDWSGKIDTLFGHRVYWNWRWNQTYYPELDLAIEQLAEEGVKVTAYLNPHLIEDSEMYQRSTIAPCLTIEIFKDSYKSCFGVFYIIFVIVNPKGSDKDEMISNMINLGIKGWMADFGEYTRLDMFSDNGLNMDQETLHNMLPVAWAECVREALELSDTLGEVVPYMRSGALHSSGNQV</sequence>
<accession>A0AAV2R2V6</accession>
<comment type="similarity">
    <text evidence="1 2">Belongs to the glycosyl hydrolase 31 family.</text>
</comment>
<proteinExistence type="inferred from homology"/>
<evidence type="ECO:0000256" key="1">
    <source>
        <dbReference type="ARBA" id="ARBA00007806"/>
    </source>
</evidence>
<protein>
    <recommendedName>
        <fullName evidence="4">Glycoside hydrolase family 31 TIM barrel domain-containing protein</fullName>
    </recommendedName>
</protein>
<dbReference type="Gene3D" id="2.60.40.1760">
    <property type="entry name" value="glycosyl hydrolase (family 31)"/>
    <property type="match status" value="1"/>
</dbReference>
<evidence type="ECO:0000313" key="5">
    <source>
        <dbReference type="EMBL" id="CAL4107388.1"/>
    </source>
</evidence>
<gene>
    <name evidence="5" type="ORF">MNOR_LOCUS18553</name>
</gene>
<dbReference type="Pfam" id="PF01055">
    <property type="entry name" value="Glyco_hydro_31_2nd"/>
    <property type="match status" value="1"/>
</dbReference>
<feature type="chain" id="PRO_5043988090" description="Glycoside hydrolase family 31 TIM barrel domain-containing protein" evidence="3">
    <location>
        <begin position="27"/>
        <end position="499"/>
    </location>
</feature>
<evidence type="ECO:0000313" key="6">
    <source>
        <dbReference type="Proteomes" id="UP001497623"/>
    </source>
</evidence>
<evidence type="ECO:0000259" key="4">
    <source>
        <dbReference type="Pfam" id="PF01055"/>
    </source>
</evidence>
<keyword evidence="2" id="KW-0378">Hydrolase</keyword>
<dbReference type="PANTHER" id="PTHR46959">
    <property type="entry name" value="SULFOQUINOVOSIDASE"/>
    <property type="match status" value="1"/>
</dbReference>
<name>A0AAV2R2V6_MEGNR</name>
<organism evidence="5 6">
    <name type="scientific">Meganyctiphanes norvegica</name>
    <name type="common">Northern krill</name>
    <name type="synonym">Thysanopoda norvegica</name>
    <dbReference type="NCBI Taxonomy" id="48144"/>
    <lineage>
        <taxon>Eukaryota</taxon>
        <taxon>Metazoa</taxon>
        <taxon>Ecdysozoa</taxon>
        <taxon>Arthropoda</taxon>
        <taxon>Crustacea</taxon>
        <taxon>Multicrustacea</taxon>
        <taxon>Malacostraca</taxon>
        <taxon>Eumalacostraca</taxon>
        <taxon>Eucarida</taxon>
        <taxon>Euphausiacea</taxon>
        <taxon>Euphausiidae</taxon>
        <taxon>Meganyctiphanes</taxon>
    </lineage>
</organism>
<dbReference type="SUPFAM" id="SSF51445">
    <property type="entry name" value="(Trans)glycosidases"/>
    <property type="match status" value="1"/>
</dbReference>
<dbReference type="AlphaFoldDB" id="A0AAV2R2V6"/>
<dbReference type="InterPro" id="IPR011013">
    <property type="entry name" value="Gal_mutarotase_sf_dom"/>
</dbReference>
<comment type="caution">
    <text evidence="5">The sequence shown here is derived from an EMBL/GenBank/DDBJ whole genome shotgun (WGS) entry which is preliminary data.</text>
</comment>
<dbReference type="GO" id="GO:0030246">
    <property type="term" value="F:carbohydrate binding"/>
    <property type="evidence" value="ECO:0007669"/>
    <property type="project" value="InterPro"/>
</dbReference>
<keyword evidence="6" id="KW-1185">Reference proteome</keyword>